<dbReference type="CDD" id="cd07478">
    <property type="entry name" value="Peptidases_S8_CspA-like"/>
    <property type="match status" value="1"/>
</dbReference>
<dbReference type="GO" id="GO:0004252">
    <property type="term" value="F:serine-type endopeptidase activity"/>
    <property type="evidence" value="ECO:0007669"/>
    <property type="project" value="UniProtKB-UniRule"/>
</dbReference>
<comment type="similarity">
    <text evidence="1 5">Belongs to the peptidase S8 family.</text>
</comment>
<evidence type="ECO:0000313" key="8">
    <source>
        <dbReference type="Proteomes" id="UP000286997"/>
    </source>
</evidence>
<dbReference type="InterPro" id="IPR050131">
    <property type="entry name" value="Peptidase_S8_subtilisin-like"/>
</dbReference>
<keyword evidence="2 5" id="KW-0645">Protease</keyword>
<dbReference type="SUPFAM" id="SSF52743">
    <property type="entry name" value="Subtilisin-like"/>
    <property type="match status" value="1"/>
</dbReference>
<dbReference type="PROSITE" id="PS00138">
    <property type="entry name" value="SUBTILASE_SER"/>
    <property type="match status" value="1"/>
</dbReference>
<dbReference type="PANTHER" id="PTHR43806:SF11">
    <property type="entry name" value="CEREVISIN-RELATED"/>
    <property type="match status" value="1"/>
</dbReference>
<dbReference type="EMBL" id="SACP01000011">
    <property type="protein sequence ID" value="RVU17790.1"/>
    <property type="molecule type" value="Genomic_DNA"/>
</dbReference>
<dbReference type="OrthoDB" id="9816306at2"/>
<dbReference type="Gene3D" id="3.40.50.200">
    <property type="entry name" value="Peptidase S8/S53 domain"/>
    <property type="match status" value="1"/>
</dbReference>
<dbReference type="InterPro" id="IPR034045">
    <property type="entry name" value="Pep_S8_CspA-like"/>
</dbReference>
<feature type="active site" description="Charge relay system" evidence="5">
    <location>
        <position position="542"/>
    </location>
</feature>
<protein>
    <submittedName>
        <fullName evidence="7">Peptidase S8</fullName>
    </submittedName>
</protein>
<dbReference type="InterPro" id="IPR015500">
    <property type="entry name" value="Peptidase_S8_subtilisin-rel"/>
</dbReference>
<reference evidence="7 8" key="1">
    <citation type="submission" date="2019-01" db="EMBL/GenBank/DDBJ databases">
        <authorList>
            <person name="Chen W.-M."/>
        </authorList>
    </citation>
    <scope>NUCLEOTIDE SEQUENCE [LARGE SCALE GENOMIC DNA]</scope>
    <source>
        <strain evidence="7 8">TER-1</strain>
    </source>
</reference>
<dbReference type="InterPro" id="IPR000209">
    <property type="entry name" value="Peptidase_S8/S53_dom"/>
</dbReference>
<dbReference type="InterPro" id="IPR036852">
    <property type="entry name" value="Peptidase_S8/S53_dom_sf"/>
</dbReference>
<evidence type="ECO:0000256" key="5">
    <source>
        <dbReference type="PROSITE-ProRule" id="PRU01240"/>
    </source>
</evidence>
<proteinExistence type="inferred from homology"/>
<evidence type="ECO:0000256" key="3">
    <source>
        <dbReference type="ARBA" id="ARBA00022801"/>
    </source>
</evidence>
<accession>A0A3S2YS28</accession>
<name>A0A3S2YS28_9HYPH</name>
<organism evidence="7 8">
    <name type="scientific">Methylobacterium oryzihabitans</name>
    <dbReference type="NCBI Taxonomy" id="2499852"/>
    <lineage>
        <taxon>Bacteria</taxon>
        <taxon>Pseudomonadati</taxon>
        <taxon>Pseudomonadota</taxon>
        <taxon>Alphaproteobacteria</taxon>
        <taxon>Hyphomicrobiales</taxon>
        <taxon>Methylobacteriaceae</taxon>
        <taxon>Methylobacterium</taxon>
    </lineage>
</organism>
<evidence type="ECO:0000259" key="6">
    <source>
        <dbReference type="Pfam" id="PF00082"/>
    </source>
</evidence>
<keyword evidence="4 5" id="KW-0720">Serine protease</keyword>
<dbReference type="PANTHER" id="PTHR43806">
    <property type="entry name" value="PEPTIDASE S8"/>
    <property type="match status" value="1"/>
</dbReference>
<feature type="active site" description="Charge relay system" evidence="5">
    <location>
        <position position="222"/>
    </location>
</feature>
<evidence type="ECO:0000313" key="7">
    <source>
        <dbReference type="EMBL" id="RVU17790.1"/>
    </source>
</evidence>
<evidence type="ECO:0000256" key="2">
    <source>
        <dbReference type="ARBA" id="ARBA00022670"/>
    </source>
</evidence>
<dbReference type="Pfam" id="PF00082">
    <property type="entry name" value="Peptidase_S8"/>
    <property type="match status" value="2"/>
</dbReference>
<feature type="domain" description="Peptidase S8/S53" evidence="6">
    <location>
        <begin position="140"/>
        <end position="334"/>
    </location>
</feature>
<evidence type="ECO:0000256" key="1">
    <source>
        <dbReference type="ARBA" id="ARBA00011073"/>
    </source>
</evidence>
<dbReference type="Gene3D" id="2.60.120.1290">
    <property type="match status" value="1"/>
</dbReference>
<dbReference type="Proteomes" id="UP000286997">
    <property type="component" value="Unassembled WGS sequence"/>
</dbReference>
<keyword evidence="3 5" id="KW-0378">Hydrolase</keyword>
<evidence type="ECO:0000256" key="4">
    <source>
        <dbReference type="ARBA" id="ARBA00022825"/>
    </source>
</evidence>
<feature type="active site" description="Charge relay system" evidence="5">
    <location>
        <position position="149"/>
    </location>
</feature>
<dbReference type="PRINTS" id="PR00723">
    <property type="entry name" value="SUBTILISIN"/>
</dbReference>
<dbReference type="RefSeq" id="WP_127729629.1">
    <property type="nucleotide sequence ID" value="NZ_SACP01000011.1"/>
</dbReference>
<dbReference type="PROSITE" id="PS51892">
    <property type="entry name" value="SUBTILASE"/>
    <property type="match status" value="1"/>
</dbReference>
<dbReference type="AlphaFoldDB" id="A0A3S2YS28"/>
<sequence>MAIGAEPSGRNDILIERTIEPGSDIRLQRILAFQQRGIVAEATASTAADEIPVLARVTDAAAWESVSEVRMGVRIDGRTPDGTVIVTGRIPAVRIDAVRTLPFVKSLKAARPLRPELAAGSSETSASPDHLPADCASEGGRGVVIGFIDYGCDFAHRNFRVDGRTRLIALWHQGGTTTARSPFGYGREYDAAEIDAALAQADPYLALGYGPAVATPTSTGTHGTHVMDIGAGNGAGTGTPGFAPQADLLFVDVSHADLPLSGPDVVGTSFGDSMRLLEAIQYIFAKAAGRPCVVNVSLGTHGGPHDGSTLVEQGIDSLLRAADNRAVTIAAGNSYARRIHVSGRIGQGDVHDLHWDIPHGVQAEKEFELWYDGSDRMSVTLIAPSGRSFGPTAPDLEGTWPASGEPEIYIVNQTADPDNGDNAIGIFLGRSVEAGRWTIRLTGDRIVSGAFHAWIERDDATQSSFATPDDPDVTIGSVSCGRVSIAVGSYDAHKPSRPISWFSSAGPTRDGRQKPEISAPGHDVMAAHSRTGTGAVVKGGTSMAAPAVAGILALVLAEARARGLTLSADEIRDLVAASGRRDPPAATWHPRYGWGRIDARAMLLRIIARAPSVPTA</sequence>
<comment type="caution">
    <text evidence="7">The sequence shown here is derived from an EMBL/GenBank/DDBJ whole genome shotgun (WGS) entry which is preliminary data.</text>
</comment>
<gene>
    <name evidence="7" type="ORF">EOE48_12980</name>
</gene>
<keyword evidence="8" id="KW-1185">Reference proteome</keyword>
<dbReference type="GO" id="GO:0006508">
    <property type="term" value="P:proteolysis"/>
    <property type="evidence" value="ECO:0007669"/>
    <property type="project" value="UniProtKB-KW"/>
</dbReference>
<feature type="domain" description="Peptidase S8/S53" evidence="6">
    <location>
        <begin position="483"/>
        <end position="595"/>
    </location>
</feature>
<dbReference type="InterPro" id="IPR023828">
    <property type="entry name" value="Peptidase_S8_Ser-AS"/>
</dbReference>